<dbReference type="RefSeq" id="WP_185906377.1">
    <property type="nucleotide sequence ID" value="NZ_JACMSE010000020.1"/>
</dbReference>
<reference evidence="2 3" key="1">
    <citation type="submission" date="2020-08" db="EMBL/GenBank/DDBJ databases">
        <authorList>
            <person name="Liu C."/>
            <person name="Sun Q."/>
        </authorList>
    </citation>
    <scope>NUCLEOTIDE SEQUENCE [LARGE SCALE GENOMIC DNA]</scope>
    <source>
        <strain evidence="2 3">N22</strain>
    </source>
</reference>
<dbReference type="InterPro" id="IPR050855">
    <property type="entry name" value="NDM-1-like"/>
</dbReference>
<dbReference type="PANTHER" id="PTHR42951">
    <property type="entry name" value="METALLO-BETA-LACTAMASE DOMAIN-CONTAINING"/>
    <property type="match status" value="1"/>
</dbReference>
<comment type="caution">
    <text evidence="2">The sequence shown here is derived from an EMBL/GenBank/DDBJ whole genome shotgun (WGS) entry which is preliminary data.</text>
</comment>
<dbReference type="GO" id="GO:0016787">
    <property type="term" value="F:hydrolase activity"/>
    <property type="evidence" value="ECO:0007669"/>
    <property type="project" value="UniProtKB-KW"/>
</dbReference>
<dbReference type="InterPro" id="IPR001279">
    <property type="entry name" value="Metallo-B-lactamas"/>
</dbReference>
<keyword evidence="3" id="KW-1185">Reference proteome</keyword>
<dbReference type="Gene3D" id="3.60.15.10">
    <property type="entry name" value="Ribonuclease Z/Hydroxyacylglutathione hydrolase-like"/>
    <property type="match status" value="1"/>
</dbReference>
<dbReference type="EMBL" id="JACMSE010000020">
    <property type="protein sequence ID" value="MBC2890720.1"/>
    <property type="molecule type" value="Genomic_DNA"/>
</dbReference>
<dbReference type="AlphaFoldDB" id="A0A842JN86"/>
<dbReference type="SUPFAM" id="SSF56281">
    <property type="entry name" value="Metallo-hydrolase/oxidoreductase"/>
    <property type="match status" value="1"/>
</dbReference>
<dbReference type="Pfam" id="PF00753">
    <property type="entry name" value="Lactamase_B"/>
    <property type="match status" value="1"/>
</dbReference>
<name>A0A842JN86_9ACTN</name>
<feature type="domain" description="Metallo-beta-lactamase" evidence="1">
    <location>
        <begin position="26"/>
        <end position="234"/>
    </location>
</feature>
<organism evidence="2 3">
    <name type="scientific">Gordonibacter massiliensis</name>
    <name type="common">ex Traore et al. 2017</name>
    <dbReference type="NCBI Taxonomy" id="1841863"/>
    <lineage>
        <taxon>Bacteria</taxon>
        <taxon>Bacillati</taxon>
        <taxon>Actinomycetota</taxon>
        <taxon>Coriobacteriia</taxon>
        <taxon>Eggerthellales</taxon>
        <taxon>Eggerthellaceae</taxon>
        <taxon>Gordonibacter</taxon>
    </lineage>
</organism>
<evidence type="ECO:0000259" key="1">
    <source>
        <dbReference type="SMART" id="SM00849"/>
    </source>
</evidence>
<keyword evidence="2" id="KW-0378">Hydrolase</keyword>
<protein>
    <submittedName>
        <fullName evidence="2">MBL fold metallo-hydrolase</fullName>
    </submittedName>
</protein>
<evidence type="ECO:0000313" key="2">
    <source>
        <dbReference type="EMBL" id="MBC2890720.1"/>
    </source>
</evidence>
<accession>A0A842JN86</accession>
<dbReference type="PANTHER" id="PTHR42951:SF17">
    <property type="entry name" value="METALLO-BETA-LACTAMASE DOMAIN-CONTAINING PROTEIN"/>
    <property type="match status" value="1"/>
</dbReference>
<dbReference type="SMART" id="SM00849">
    <property type="entry name" value="Lactamase_B"/>
    <property type="match status" value="1"/>
</dbReference>
<proteinExistence type="predicted"/>
<evidence type="ECO:0000313" key="3">
    <source>
        <dbReference type="Proteomes" id="UP000587396"/>
    </source>
</evidence>
<gene>
    <name evidence="2" type="ORF">H7313_15420</name>
</gene>
<dbReference type="InterPro" id="IPR036866">
    <property type="entry name" value="RibonucZ/Hydroxyglut_hydro"/>
</dbReference>
<sequence length="329" mass="36253">MHSIQVHAAPDVFEVKVPFENVSTSATNCFVVVDGGEALVVDTGAPTDEGAAVLEAALDELGVDRRRATFFLTHLHLDHAGLVNAVVPAGARVCASEVDFAAVRATRAAAYFEETRRLFEREGLSFTDASGFARYAIEPQLFDPERIDLAFVGEGDELRVGRYVLRVVETPGHTPGHLSLFEPSSGILFGGDHVLFVISPSIALFPDGADGLQAYLDSLDKVRALGCKRLLVSHGEPRDDFAERVDWLAEHHVARLREAAAIVAAEPGLTGEQVIRRIRWNVPHDRWEDISFVQRWCIVTEGIVILDHLADRALVRRELDDQGVWRYAT</sequence>
<dbReference type="Proteomes" id="UP000587396">
    <property type="component" value="Unassembled WGS sequence"/>
</dbReference>